<accession>A0A7X4HFU9</accession>
<gene>
    <name evidence="2" type="ORF">GTP77_22080</name>
</gene>
<keyword evidence="3" id="KW-1185">Reference proteome</keyword>
<dbReference type="Proteomes" id="UP000450676">
    <property type="component" value="Unassembled WGS sequence"/>
</dbReference>
<evidence type="ECO:0000313" key="3">
    <source>
        <dbReference type="Proteomes" id="UP000450676"/>
    </source>
</evidence>
<dbReference type="Pfam" id="PF06993">
    <property type="entry name" value="DUF1304"/>
    <property type="match status" value="1"/>
</dbReference>
<evidence type="ECO:0000313" key="2">
    <source>
        <dbReference type="EMBL" id="MYN10013.1"/>
    </source>
</evidence>
<comment type="caution">
    <text evidence="2">The sequence shown here is derived from an EMBL/GenBank/DDBJ whole genome shotgun (WGS) entry which is preliminary data.</text>
</comment>
<keyword evidence="1" id="KW-0472">Membrane</keyword>
<feature type="transmembrane region" description="Helical" evidence="1">
    <location>
        <begin position="6"/>
        <end position="27"/>
    </location>
</feature>
<evidence type="ECO:0000256" key="1">
    <source>
        <dbReference type="SAM" id="Phobius"/>
    </source>
</evidence>
<feature type="transmembrane region" description="Helical" evidence="1">
    <location>
        <begin position="48"/>
        <end position="68"/>
    </location>
</feature>
<dbReference type="InterPro" id="IPR009732">
    <property type="entry name" value="DUF1304"/>
</dbReference>
<dbReference type="AlphaFoldDB" id="A0A7X4HFU9"/>
<reference evidence="2 3" key="1">
    <citation type="submission" date="2019-12" db="EMBL/GenBank/DDBJ databases">
        <title>Novel species isolated from a subtropical stream in China.</title>
        <authorList>
            <person name="Lu H."/>
        </authorList>
    </citation>
    <scope>NUCLEOTIDE SEQUENCE [LARGE SCALE GENOMIC DNA]</scope>
    <source>
        <strain evidence="2 3">FT127W</strain>
    </source>
</reference>
<feature type="transmembrane region" description="Helical" evidence="1">
    <location>
        <begin position="74"/>
        <end position="94"/>
    </location>
</feature>
<proteinExistence type="predicted"/>
<feature type="transmembrane region" description="Helical" evidence="1">
    <location>
        <begin position="101"/>
        <end position="118"/>
    </location>
</feature>
<dbReference type="RefSeq" id="WP_161074305.1">
    <property type="nucleotide sequence ID" value="NZ_CP086370.1"/>
</dbReference>
<keyword evidence="1" id="KW-1133">Transmembrane helix</keyword>
<dbReference type="PANTHER" id="PTHR38446:SF1">
    <property type="entry name" value="BLL0914 PROTEIN"/>
    <property type="match status" value="1"/>
</dbReference>
<organism evidence="2 3">
    <name type="scientific">Pseudoduganella aquatica</name>
    <dbReference type="NCBI Taxonomy" id="2660641"/>
    <lineage>
        <taxon>Bacteria</taxon>
        <taxon>Pseudomonadati</taxon>
        <taxon>Pseudomonadota</taxon>
        <taxon>Betaproteobacteria</taxon>
        <taxon>Burkholderiales</taxon>
        <taxon>Oxalobacteraceae</taxon>
        <taxon>Telluria group</taxon>
        <taxon>Pseudoduganella</taxon>
    </lineage>
</organism>
<dbReference type="EMBL" id="WWCU01000030">
    <property type="protein sequence ID" value="MYN10013.1"/>
    <property type="molecule type" value="Genomic_DNA"/>
</dbReference>
<sequence length="119" mass="12752">MLLFAQAVTGLVLLIHVYIVLLETVLFRTRGRRVFGLSAEKAEIVQPAMSNQGCYNGFLVAALALGFLHPDPAIARAFTLFGLCCVAVAGLWGAATVSRRILFVQTVPAVIALLLLQLA</sequence>
<keyword evidence="1" id="KW-0812">Transmembrane</keyword>
<name>A0A7X4HFU9_9BURK</name>
<dbReference type="PANTHER" id="PTHR38446">
    <property type="entry name" value="BLL0914 PROTEIN"/>
    <property type="match status" value="1"/>
</dbReference>
<protein>
    <submittedName>
        <fullName evidence="2">DUF1304 family protein</fullName>
    </submittedName>
</protein>